<feature type="transmembrane region" description="Helical" evidence="1">
    <location>
        <begin position="7"/>
        <end position="27"/>
    </location>
</feature>
<comment type="caution">
    <text evidence="2">The sequence shown here is derived from an EMBL/GenBank/DDBJ whole genome shotgun (WGS) entry which is preliminary data.</text>
</comment>
<keyword evidence="3" id="KW-1185">Reference proteome</keyword>
<feature type="transmembrane region" description="Helical" evidence="1">
    <location>
        <begin position="136"/>
        <end position="158"/>
    </location>
</feature>
<feature type="transmembrane region" description="Helical" evidence="1">
    <location>
        <begin position="79"/>
        <end position="101"/>
    </location>
</feature>
<evidence type="ECO:0000256" key="1">
    <source>
        <dbReference type="SAM" id="Phobius"/>
    </source>
</evidence>
<keyword evidence="1" id="KW-1133">Transmembrane helix</keyword>
<feature type="transmembrane region" description="Helical" evidence="1">
    <location>
        <begin position="56"/>
        <end position="73"/>
    </location>
</feature>
<dbReference type="eggNOG" id="ENOG5032QIW">
    <property type="taxonomic scope" value="Bacteria"/>
</dbReference>
<gene>
    <name evidence="2" type="ORF">Q767_10830</name>
</gene>
<dbReference type="AlphaFoldDB" id="A0A0A2MST0"/>
<evidence type="ECO:0000313" key="3">
    <source>
        <dbReference type="Proteomes" id="UP000030149"/>
    </source>
</evidence>
<reference evidence="2 3" key="2">
    <citation type="journal article" date="2015" name="Stand. Genomic Sci.">
        <title>High quality draft genomic sequence of Flavobacterium enshiense DK69(T) and comparison among Flavobacterium genomes.</title>
        <authorList>
            <person name="Zeng Z."/>
            <person name="Chen C."/>
            <person name="Du H."/>
            <person name="Wang G."/>
            <person name="Li M."/>
        </authorList>
    </citation>
    <scope>NUCLEOTIDE SEQUENCE [LARGE SCALE GENOMIC DNA]</scope>
    <source>
        <strain evidence="2 3">DK69</strain>
    </source>
</reference>
<keyword evidence="1" id="KW-0812">Transmembrane</keyword>
<name>A0A0A2MST0_9FLAO</name>
<protein>
    <recommendedName>
        <fullName evidence="4">YhhN-like protein</fullName>
    </recommendedName>
</protein>
<dbReference type="Proteomes" id="UP000030149">
    <property type="component" value="Unassembled WGS sequence"/>
</dbReference>
<feature type="transmembrane region" description="Helical" evidence="1">
    <location>
        <begin position="165"/>
        <end position="187"/>
    </location>
</feature>
<feature type="transmembrane region" description="Helical" evidence="1">
    <location>
        <begin position="108"/>
        <end position="130"/>
    </location>
</feature>
<accession>A0A0A2MST0</accession>
<keyword evidence="1" id="KW-0472">Membrane</keyword>
<feature type="transmembrane region" description="Helical" evidence="1">
    <location>
        <begin position="193"/>
        <end position="213"/>
    </location>
</feature>
<dbReference type="OrthoDB" id="1367216at2"/>
<proteinExistence type="predicted"/>
<dbReference type="EMBL" id="JRLZ01000009">
    <property type="protein sequence ID" value="KGO95702.1"/>
    <property type="molecule type" value="Genomic_DNA"/>
</dbReference>
<organism evidence="2 3">
    <name type="scientific">Flavobacterium enshiense DK69</name>
    <dbReference type="NCBI Taxonomy" id="1107311"/>
    <lineage>
        <taxon>Bacteria</taxon>
        <taxon>Pseudomonadati</taxon>
        <taxon>Bacteroidota</taxon>
        <taxon>Flavobacteriia</taxon>
        <taxon>Flavobacteriales</taxon>
        <taxon>Flavobacteriaceae</taxon>
        <taxon>Flavobacterium</taxon>
    </lineage>
</organism>
<evidence type="ECO:0008006" key="4">
    <source>
        <dbReference type="Google" id="ProtNLM"/>
    </source>
</evidence>
<dbReference type="STRING" id="1107311.Q767_10830"/>
<sequence length="223" mass="26306">MKNITKILLFIYFLNLFLFSLFSLMSIEEMTEVFWFIRIPILLILYLVTSVKRNPLYIIGLALYQSASVFFYFDTPQAFIYATFSSMLFKLSMVLLILGLVTRENYKAVSIAFIPFFVIYLYIIEIVVSFLGDTYYIWILNAFLTSFIGGVAIINYVNNSGRKNFWLLISSILFIIQIAAFFINKFYIKNEGIYQMVILSYGISHYTFYKFMMMHEEEKLLSR</sequence>
<evidence type="ECO:0000313" key="2">
    <source>
        <dbReference type="EMBL" id="KGO95702.1"/>
    </source>
</evidence>
<dbReference type="RefSeq" id="WP_035630584.1">
    <property type="nucleotide sequence ID" value="NZ_AVCS01000013.1"/>
</dbReference>
<reference evidence="3" key="1">
    <citation type="submission" date="2013-09" db="EMBL/GenBank/DDBJ databases">
        <authorList>
            <person name="Zeng Z."/>
            <person name="Chen C."/>
        </authorList>
    </citation>
    <scope>NUCLEOTIDE SEQUENCE [LARGE SCALE GENOMIC DNA]</scope>
    <source>
        <strain evidence="3">DK69</strain>
    </source>
</reference>
<feature type="transmembrane region" description="Helical" evidence="1">
    <location>
        <begin position="33"/>
        <end position="49"/>
    </location>
</feature>
<dbReference type="PATRIC" id="fig|1107311.5.peg.693"/>